<gene>
    <name evidence="1" type="ORF">Tco_0877192</name>
</gene>
<comment type="caution">
    <text evidence="1">The sequence shown here is derived from an EMBL/GenBank/DDBJ whole genome shotgun (WGS) entry which is preliminary data.</text>
</comment>
<protein>
    <submittedName>
        <fullName evidence="1">Retrotransposon protein, putative, ty1-copia subclass</fullName>
    </submittedName>
</protein>
<dbReference type="InterPro" id="IPR036397">
    <property type="entry name" value="RNaseH_sf"/>
</dbReference>
<dbReference type="Gene3D" id="3.30.420.10">
    <property type="entry name" value="Ribonuclease H-like superfamily/Ribonuclease H"/>
    <property type="match status" value="1"/>
</dbReference>
<dbReference type="EMBL" id="BQNB010013640">
    <property type="protein sequence ID" value="GJT18486.1"/>
    <property type="molecule type" value="Genomic_DNA"/>
</dbReference>
<name>A0ABQ5BUF2_9ASTR</name>
<sequence>MVRSMMNLTTLPLSFWDYALESATRILNMVPTKKVDKTPYELWYGKVSNLSLLKVGMWALVKEGTLTNSNKDLYAEFFEKRLISQEISGRAVDLEEIQEEDTTTSEIH</sequence>
<reference evidence="1" key="1">
    <citation type="journal article" date="2022" name="Int. J. Mol. Sci.">
        <title>Draft Genome of Tanacetum Coccineum: Genomic Comparison of Closely Related Tanacetum-Family Plants.</title>
        <authorList>
            <person name="Yamashiro T."/>
            <person name="Shiraishi A."/>
            <person name="Nakayama K."/>
            <person name="Satake H."/>
        </authorList>
    </citation>
    <scope>NUCLEOTIDE SEQUENCE</scope>
</reference>
<evidence type="ECO:0000313" key="1">
    <source>
        <dbReference type="EMBL" id="GJT18486.1"/>
    </source>
</evidence>
<proteinExistence type="predicted"/>
<reference evidence="1" key="2">
    <citation type="submission" date="2022-01" db="EMBL/GenBank/DDBJ databases">
        <authorList>
            <person name="Yamashiro T."/>
            <person name="Shiraishi A."/>
            <person name="Satake H."/>
            <person name="Nakayama K."/>
        </authorList>
    </citation>
    <scope>NUCLEOTIDE SEQUENCE</scope>
</reference>
<keyword evidence="2" id="KW-1185">Reference proteome</keyword>
<evidence type="ECO:0000313" key="2">
    <source>
        <dbReference type="Proteomes" id="UP001151760"/>
    </source>
</evidence>
<dbReference type="SUPFAM" id="SSF53098">
    <property type="entry name" value="Ribonuclease H-like"/>
    <property type="match status" value="1"/>
</dbReference>
<accession>A0ABQ5BUF2</accession>
<dbReference type="InterPro" id="IPR012337">
    <property type="entry name" value="RNaseH-like_sf"/>
</dbReference>
<dbReference type="Proteomes" id="UP001151760">
    <property type="component" value="Unassembled WGS sequence"/>
</dbReference>
<organism evidence="1 2">
    <name type="scientific">Tanacetum coccineum</name>
    <dbReference type="NCBI Taxonomy" id="301880"/>
    <lineage>
        <taxon>Eukaryota</taxon>
        <taxon>Viridiplantae</taxon>
        <taxon>Streptophyta</taxon>
        <taxon>Embryophyta</taxon>
        <taxon>Tracheophyta</taxon>
        <taxon>Spermatophyta</taxon>
        <taxon>Magnoliopsida</taxon>
        <taxon>eudicotyledons</taxon>
        <taxon>Gunneridae</taxon>
        <taxon>Pentapetalae</taxon>
        <taxon>asterids</taxon>
        <taxon>campanulids</taxon>
        <taxon>Asterales</taxon>
        <taxon>Asteraceae</taxon>
        <taxon>Asteroideae</taxon>
        <taxon>Anthemideae</taxon>
        <taxon>Anthemidinae</taxon>
        <taxon>Tanacetum</taxon>
    </lineage>
</organism>